<dbReference type="PANTHER" id="PTHR37494:SF1">
    <property type="entry name" value="STAPHYLOCOCCUS AUREUS SURFACE PROTEIN A"/>
    <property type="match status" value="1"/>
</dbReference>
<protein>
    <submittedName>
        <fullName evidence="1">Putative Ig domain-containing protein</fullName>
    </submittedName>
</protein>
<dbReference type="GO" id="GO:0016020">
    <property type="term" value="C:membrane"/>
    <property type="evidence" value="ECO:0007669"/>
    <property type="project" value="InterPro"/>
</dbReference>
<organism evidence="1 2">
    <name type="scientific">Granulicella rosea</name>
    <dbReference type="NCBI Taxonomy" id="474952"/>
    <lineage>
        <taxon>Bacteria</taxon>
        <taxon>Pseudomonadati</taxon>
        <taxon>Acidobacteriota</taxon>
        <taxon>Terriglobia</taxon>
        <taxon>Terriglobales</taxon>
        <taxon>Acidobacteriaceae</taxon>
        <taxon>Granulicella</taxon>
    </lineage>
</organism>
<dbReference type="SUPFAM" id="SSF49313">
    <property type="entry name" value="Cadherin-like"/>
    <property type="match status" value="4"/>
</dbReference>
<sequence length="1057" mass="103484">MRKFAPALLLSLLTLFGCGGNVVIISDTISPVGPLALDAGQSVTITATVVGDSSNSGVVWQLTGAGTLSAQTATSVVYTAPATVATANSSVVLAIPAKNDLYSAATVVNYAAAPAITSTTLPAGTVGAAYNTQLAYSGGSGAVSFSLVSGTLPAGLTLSSTGVISGTPTAAVSSTLTVRVTDSAATPLSTSAVLALNVSGAPLSIPAATLTNAVAGKTYSATLANTGGVAPFTWKISGGALPAGLTLSSAGVISGVPTIAGNYSFTASVTDTEPSPQTASRAYTLTVYTALAITSSTLPSGAVKNAYTTTLTSTGGTLPVTWTVASGSTLPAGLALNSTTGTISGTPTTAGNYSVTIQAADTSVPQQAVTMTYTLTVVLSTLAISTTSLPQGTVSAGYSTTLQSTGGNAPVTWSLATGSSALPAGLTLSSAGVISGTPTTAGNYSITVQATDSTPASVTKTLALPVVALAALTISSTSLPAGNIGAAYSSTLAATGGATPYTWTVASGTLPVGLSLSTAGVLSGTPLAAGSYTFTLQLADSESPVVTTSRQFTVAIGTTLAAGAGNSALSGGYGFLLNGFANGSASGKVYGFAAIGSITADGAGNITGIEDINTASGVQQSLAVTGSYTLGTDNRGLMVLTAGGTTTVYAVAASNLSGSIAQNLALTEFDNASGTGSTATGFAKRQNAAAFSAASIKGNFVFGLSGESPCSSCASSPRFGPVAAVGVFTADGAATLSAGQEDAAAYGTNYTGLTLAGSFTTPSTSNGRGTMKLTPTGTIFVAAPTDYTYVIVSANELLLLSTDTHASNTLLYGDVQLQQQTTYSAASLTGRSIGYESQASGGDGSALYPSALNATLTQLTNTGSGTATLAQDSNRAGTFATTAATAITYATATNGRTVVTTGGATNLVLYLYNTGAGFALDQAGTSTYPAIAQYELQVAVAPLPTLLSGAYAADTLAAPAASTVSSGEEVFTLSTGGVNSYINGALSTSLDSSSPSGTLAFGQTASLLFLEDATGRNVVTTTTSTTPTAIIYAITSKRAVSIPATTAAVPVVTVLQQ</sequence>
<evidence type="ECO:0000313" key="2">
    <source>
        <dbReference type="Proteomes" id="UP000198356"/>
    </source>
</evidence>
<dbReference type="InterPro" id="IPR013783">
    <property type="entry name" value="Ig-like_fold"/>
</dbReference>
<dbReference type="Pfam" id="PF05345">
    <property type="entry name" value="He_PIG"/>
    <property type="match status" value="5"/>
</dbReference>
<dbReference type="Proteomes" id="UP000198356">
    <property type="component" value="Unassembled WGS sequence"/>
</dbReference>
<dbReference type="RefSeq" id="WP_089407206.1">
    <property type="nucleotide sequence ID" value="NZ_FZOU01000001.1"/>
</dbReference>
<dbReference type="PROSITE" id="PS51257">
    <property type="entry name" value="PROKAR_LIPOPROTEIN"/>
    <property type="match status" value="1"/>
</dbReference>
<dbReference type="Gene3D" id="2.60.40.10">
    <property type="entry name" value="Immunoglobulins"/>
    <property type="match status" value="5"/>
</dbReference>
<dbReference type="OrthoDB" id="98106at2"/>
<dbReference type="AlphaFoldDB" id="A0A239EF81"/>
<gene>
    <name evidence="1" type="ORF">SAMN05421770_101953</name>
</gene>
<dbReference type="GO" id="GO:0005509">
    <property type="term" value="F:calcium ion binding"/>
    <property type="evidence" value="ECO:0007669"/>
    <property type="project" value="InterPro"/>
</dbReference>
<name>A0A239EF81_9BACT</name>
<dbReference type="EMBL" id="FZOU01000001">
    <property type="protein sequence ID" value="SNS43420.1"/>
    <property type="molecule type" value="Genomic_DNA"/>
</dbReference>
<proteinExistence type="predicted"/>
<accession>A0A239EF81</accession>
<dbReference type="InterPro" id="IPR015919">
    <property type="entry name" value="Cadherin-like_sf"/>
</dbReference>
<evidence type="ECO:0000313" key="1">
    <source>
        <dbReference type="EMBL" id="SNS43420.1"/>
    </source>
</evidence>
<dbReference type="PANTHER" id="PTHR37494">
    <property type="entry name" value="HEMAGGLUTININ"/>
    <property type="match status" value="1"/>
</dbReference>
<keyword evidence="2" id="KW-1185">Reference proteome</keyword>
<reference evidence="1 2" key="1">
    <citation type="submission" date="2017-06" db="EMBL/GenBank/DDBJ databases">
        <authorList>
            <person name="Kim H.J."/>
            <person name="Triplett B.A."/>
        </authorList>
    </citation>
    <scope>NUCLEOTIDE SEQUENCE [LARGE SCALE GENOMIC DNA]</scope>
    <source>
        <strain evidence="1 2">DSM 18704</strain>
    </source>
</reference>